<accession>A0A127JTY2</accession>
<dbReference type="PATRIC" id="fig|94132.3.peg.2303"/>
<gene>
    <name evidence="6" type="primary">lptE</name>
    <name evidence="8" type="ORF">UC35_11290</name>
</gene>
<organism evidence="8 9">
    <name type="scientific">Ramlibacter tataouinensis</name>
    <dbReference type="NCBI Taxonomy" id="94132"/>
    <lineage>
        <taxon>Bacteria</taxon>
        <taxon>Pseudomonadati</taxon>
        <taxon>Pseudomonadota</taxon>
        <taxon>Betaproteobacteria</taxon>
        <taxon>Burkholderiales</taxon>
        <taxon>Comamonadaceae</taxon>
        <taxon>Ramlibacter</taxon>
    </lineage>
</organism>
<dbReference type="PANTHER" id="PTHR38098">
    <property type="entry name" value="LPS-ASSEMBLY LIPOPROTEIN LPTE"/>
    <property type="match status" value="1"/>
</dbReference>
<keyword evidence="1 6" id="KW-0732">Signal</keyword>
<evidence type="ECO:0000256" key="6">
    <source>
        <dbReference type="HAMAP-Rule" id="MF_01186"/>
    </source>
</evidence>
<name>A0A127JTY2_9BURK</name>
<keyword evidence="5 6" id="KW-0449">Lipoprotein</keyword>
<dbReference type="GO" id="GO:0043165">
    <property type="term" value="P:Gram-negative-bacterium-type cell outer membrane assembly"/>
    <property type="evidence" value="ECO:0007669"/>
    <property type="project" value="UniProtKB-UniRule"/>
</dbReference>
<dbReference type="Gene3D" id="3.30.160.150">
    <property type="entry name" value="Lipoprotein like domain"/>
    <property type="match status" value="1"/>
</dbReference>
<proteinExistence type="inferred from homology"/>
<dbReference type="Pfam" id="PF04390">
    <property type="entry name" value="LptE"/>
    <property type="match status" value="1"/>
</dbReference>
<dbReference type="InterPro" id="IPR007485">
    <property type="entry name" value="LPS_assembly_LptE"/>
</dbReference>
<evidence type="ECO:0000313" key="8">
    <source>
        <dbReference type="EMBL" id="AMO23374.1"/>
    </source>
</evidence>
<evidence type="ECO:0000256" key="1">
    <source>
        <dbReference type="ARBA" id="ARBA00022729"/>
    </source>
</evidence>
<comment type="subcellular location">
    <subcellularLocation>
        <location evidence="6">Cell outer membrane</location>
        <topology evidence="6">Lipid-anchor</topology>
    </subcellularLocation>
</comment>
<sequence length="172" mass="18857">MPRGGPSAWRRRTLLLASSALALAGCGFQLRQAPSFAFSTIYIGAAPGSSLGNELKRSIASNESVKVVSAPTPELAQVILDITADQREKVVVGLSAAGQVREFQLRTRMRFKLRTPQGKELIPETELLQQRDISYNESAALAKEAEEGLLYRDMQTDLVQQLMRRLAAVKSI</sequence>
<feature type="chain" id="PRO_5008864648" description="LPS-assembly lipoprotein LptE" evidence="7">
    <location>
        <begin position="25"/>
        <end position="172"/>
    </location>
</feature>
<dbReference type="GO" id="GO:1990351">
    <property type="term" value="C:transporter complex"/>
    <property type="evidence" value="ECO:0007669"/>
    <property type="project" value="TreeGrafter"/>
</dbReference>
<evidence type="ECO:0000256" key="4">
    <source>
        <dbReference type="ARBA" id="ARBA00023237"/>
    </source>
</evidence>
<evidence type="ECO:0000313" key="9">
    <source>
        <dbReference type="Proteomes" id="UP000070433"/>
    </source>
</evidence>
<keyword evidence="4 6" id="KW-0998">Cell outer membrane</keyword>
<dbReference type="GO" id="GO:0009279">
    <property type="term" value="C:cell outer membrane"/>
    <property type="evidence" value="ECO:0007669"/>
    <property type="project" value="UniProtKB-SubCell"/>
</dbReference>
<dbReference type="Proteomes" id="UP000070433">
    <property type="component" value="Chromosome"/>
</dbReference>
<evidence type="ECO:0000256" key="5">
    <source>
        <dbReference type="ARBA" id="ARBA00023288"/>
    </source>
</evidence>
<evidence type="ECO:0000256" key="7">
    <source>
        <dbReference type="SAM" id="SignalP"/>
    </source>
</evidence>
<evidence type="ECO:0000256" key="2">
    <source>
        <dbReference type="ARBA" id="ARBA00023136"/>
    </source>
</evidence>
<dbReference type="GO" id="GO:0001530">
    <property type="term" value="F:lipopolysaccharide binding"/>
    <property type="evidence" value="ECO:0007669"/>
    <property type="project" value="TreeGrafter"/>
</dbReference>
<comment type="similarity">
    <text evidence="6">Belongs to the LptE lipoprotein family.</text>
</comment>
<dbReference type="HAMAP" id="MF_01186">
    <property type="entry name" value="LPS_assembly_LptE"/>
    <property type="match status" value="1"/>
</dbReference>
<comment type="subunit">
    <text evidence="6">Component of the lipopolysaccharide transport and assembly complex. Interacts with LptD.</text>
</comment>
<keyword evidence="3 6" id="KW-0564">Palmitate</keyword>
<keyword evidence="2 6" id="KW-0472">Membrane</keyword>
<feature type="signal peptide" evidence="7">
    <location>
        <begin position="1"/>
        <end position="24"/>
    </location>
</feature>
<evidence type="ECO:0000256" key="3">
    <source>
        <dbReference type="ARBA" id="ARBA00023139"/>
    </source>
</evidence>
<dbReference type="PANTHER" id="PTHR38098:SF1">
    <property type="entry name" value="LPS-ASSEMBLY LIPOPROTEIN LPTE"/>
    <property type="match status" value="1"/>
</dbReference>
<dbReference type="OrthoDB" id="5298094at2"/>
<dbReference type="EMBL" id="CP010951">
    <property type="protein sequence ID" value="AMO23374.1"/>
    <property type="molecule type" value="Genomic_DNA"/>
</dbReference>
<keyword evidence="9" id="KW-1185">Reference proteome</keyword>
<protein>
    <recommendedName>
        <fullName evidence="6">LPS-assembly lipoprotein LptE</fullName>
    </recommendedName>
</protein>
<comment type="function">
    <text evidence="6">Together with LptD, is involved in the assembly of lipopolysaccharide (LPS) at the surface of the outer membrane. Required for the proper assembly of LptD. Binds LPS and may serve as the LPS recognition site at the outer membrane.</text>
</comment>
<reference evidence="8 9" key="1">
    <citation type="journal article" date="2014" name="Int. J. Syst. Evol. Microbiol.">
        <title>Ramlibacter solisilvae sp. nov., isolated from forest soil, and emended description of the genus Ramlibacter.</title>
        <authorList>
            <person name="Lee H.J."/>
            <person name="Lee S.H."/>
            <person name="Lee S.S."/>
            <person name="Lee J.S."/>
            <person name="Kim Y."/>
            <person name="Kim S.C."/>
            <person name="Jeon C.O."/>
        </authorList>
    </citation>
    <scope>NUCLEOTIDE SEQUENCE [LARGE SCALE GENOMIC DNA]</scope>
    <source>
        <strain evidence="8 9">5-10</strain>
    </source>
</reference>
<dbReference type="RefSeq" id="WP_061499434.1">
    <property type="nucleotide sequence ID" value="NZ_CP010951.1"/>
</dbReference>
<dbReference type="PROSITE" id="PS51257">
    <property type="entry name" value="PROKAR_LIPOPROTEIN"/>
    <property type="match status" value="1"/>
</dbReference>
<dbReference type="AlphaFoldDB" id="A0A127JTY2"/>
<dbReference type="GO" id="GO:0015920">
    <property type="term" value="P:lipopolysaccharide transport"/>
    <property type="evidence" value="ECO:0007669"/>
    <property type="project" value="TreeGrafter"/>
</dbReference>